<reference evidence="2" key="1">
    <citation type="submission" date="2006-06" db="EMBL/GenBank/DDBJ databases">
        <title>Complete sequence of chromosome of Chelativorans sp. BNC1.</title>
        <authorList>
            <consortium name="US DOE Joint Genome Institute"/>
            <person name="Copeland A."/>
            <person name="Lucas S."/>
            <person name="Lapidus A."/>
            <person name="Barry K."/>
            <person name="Detter J.C."/>
            <person name="Glavina del Rio T."/>
            <person name="Hammon N."/>
            <person name="Israni S."/>
            <person name="Dalin E."/>
            <person name="Tice H."/>
            <person name="Pitluck S."/>
            <person name="Chertkov O."/>
            <person name="Brettin T."/>
            <person name="Bruce D."/>
            <person name="Han C."/>
            <person name="Tapia R."/>
            <person name="Gilna P."/>
            <person name="Schmutz J."/>
            <person name="Larimer F."/>
            <person name="Land M."/>
            <person name="Hauser L."/>
            <person name="Kyrpides N."/>
            <person name="Mikhailova N."/>
            <person name="Richardson P."/>
        </authorList>
    </citation>
    <scope>NUCLEOTIDE SEQUENCE</scope>
    <source>
        <strain evidence="2">BNC1</strain>
    </source>
</reference>
<evidence type="ECO:0000256" key="1">
    <source>
        <dbReference type="SAM" id="MobiDB-lite"/>
    </source>
</evidence>
<evidence type="ECO:0000313" key="2">
    <source>
        <dbReference type="EMBL" id="ABG62122.1"/>
    </source>
</evidence>
<dbReference type="EMBL" id="CP000390">
    <property type="protein sequence ID" value="ABG62122.1"/>
    <property type="molecule type" value="Genomic_DNA"/>
</dbReference>
<accession>Q11KF3</accession>
<dbReference type="HOGENOM" id="CLU_2617892_0_0_5"/>
<dbReference type="eggNOG" id="ENOG5033CQ8">
    <property type="taxonomic scope" value="Bacteria"/>
</dbReference>
<proteinExistence type="predicted"/>
<dbReference type="OrthoDB" id="7190190at2"/>
<sequence length="78" mass="8568">MLARPEKFKCVECGRAMGTPGFAYYHGLIEKGPAYWSDRGILCSIECSLAHHRKRLAEGTLPTSPAPDPFDGDQDSNV</sequence>
<name>Q11KF3_CHESB</name>
<feature type="region of interest" description="Disordered" evidence="1">
    <location>
        <begin position="58"/>
        <end position="78"/>
    </location>
</feature>
<dbReference type="AlphaFoldDB" id="Q11KF3"/>
<gene>
    <name evidence="2" type="ordered locus">Meso_0722</name>
</gene>
<protein>
    <submittedName>
        <fullName evidence="2">Uncharacterized protein</fullName>
    </submittedName>
</protein>
<organism evidence="2">
    <name type="scientific">Chelativorans sp. (strain BNC1)</name>
    <dbReference type="NCBI Taxonomy" id="266779"/>
    <lineage>
        <taxon>Bacteria</taxon>
        <taxon>Pseudomonadati</taxon>
        <taxon>Pseudomonadota</taxon>
        <taxon>Alphaproteobacteria</taxon>
        <taxon>Hyphomicrobiales</taxon>
        <taxon>Phyllobacteriaceae</taxon>
        <taxon>Chelativorans</taxon>
    </lineage>
</organism>
<dbReference type="KEGG" id="mes:Meso_0722"/>